<dbReference type="STRING" id="656024.FsymDg_2886"/>
<sequence>MTEHTEPTASTELAEPAETSEPVETSKTVEKYEPVKTHEPAEMSGPAETGAQVETGASARTGEPVEMTEATDPYVLSTEAGARLLAGAPWKRIAVIGDSISAGIREAVPGYQDLSWVDRISAALRRVHPDLDEIRLARRDLTLTEIRRTQLRPALDFRPDLVFLSGGGNDFIRPGFDPATVRAELTEIVSRVRVTGADILTIGMLDISRAGIVSAKHAEAIGRATRIVARITREVAREHGAIFVSFTDHPLCADAGIYCGDRLHLNCRGQAFEAAEKMRALAAHLAARSEAA</sequence>
<dbReference type="eggNOG" id="COG2755">
    <property type="taxonomic scope" value="Bacteria"/>
</dbReference>
<name>F8B6K4_9ACTN</name>
<reference evidence="3 4" key="1">
    <citation type="submission" date="2011-05" db="EMBL/GenBank/DDBJ databases">
        <title>Complete sequence of chromosome of Frankia symbiont of Datisca glomerata.</title>
        <authorList>
            <consortium name="US DOE Joint Genome Institute"/>
            <person name="Lucas S."/>
            <person name="Han J."/>
            <person name="Lapidus A."/>
            <person name="Cheng J.-F."/>
            <person name="Goodwin L."/>
            <person name="Pitluck S."/>
            <person name="Peters L."/>
            <person name="Mikhailova N."/>
            <person name="Chertkov O."/>
            <person name="Teshima H."/>
            <person name="Han C."/>
            <person name="Tapia R."/>
            <person name="Land M."/>
            <person name="Hauser L."/>
            <person name="Kyrpides N."/>
            <person name="Ivanova N."/>
            <person name="Pagani I."/>
            <person name="Berry A."/>
            <person name="Pawlowski K."/>
            <person name="Persson T."/>
            <person name="Vanden Heuvel B."/>
            <person name="Benson D."/>
            <person name="Woyke T."/>
        </authorList>
    </citation>
    <scope>NUCLEOTIDE SEQUENCE [LARGE SCALE GENOMIC DNA]</scope>
    <source>
        <strain evidence="4">4085684</strain>
    </source>
</reference>
<dbReference type="EMBL" id="CP002801">
    <property type="protein sequence ID" value="AEH10213.1"/>
    <property type="molecule type" value="Genomic_DNA"/>
</dbReference>
<dbReference type="InterPro" id="IPR036514">
    <property type="entry name" value="SGNH_hydro_sf"/>
</dbReference>
<dbReference type="Pfam" id="PF13472">
    <property type="entry name" value="Lipase_GDSL_2"/>
    <property type="match status" value="1"/>
</dbReference>
<dbReference type="HOGENOM" id="CLU_069365_2_0_11"/>
<accession>F8B6K4</accession>
<protein>
    <submittedName>
        <fullName evidence="3">Lipolytic protein G-D-S-L family</fullName>
    </submittedName>
</protein>
<evidence type="ECO:0000313" key="3">
    <source>
        <dbReference type="EMBL" id="AEH10213.1"/>
    </source>
</evidence>
<proteinExistence type="predicted"/>
<evidence type="ECO:0000313" key="4">
    <source>
        <dbReference type="Proteomes" id="UP000001549"/>
    </source>
</evidence>
<dbReference type="InterPro" id="IPR013830">
    <property type="entry name" value="SGNH_hydro"/>
</dbReference>
<dbReference type="CDD" id="cd01832">
    <property type="entry name" value="SGNH_hydrolase_like_1"/>
    <property type="match status" value="1"/>
</dbReference>
<dbReference type="Proteomes" id="UP000001549">
    <property type="component" value="Chromosome"/>
</dbReference>
<dbReference type="KEGG" id="fsy:FsymDg_2886"/>
<evidence type="ECO:0000259" key="2">
    <source>
        <dbReference type="Pfam" id="PF13472"/>
    </source>
</evidence>
<keyword evidence="4" id="KW-1185">Reference proteome</keyword>
<dbReference type="PANTHER" id="PTHR43784:SF2">
    <property type="entry name" value="GDSL-LIKE LIPASE_ACYLHYDROLASE, PUTATIVE (AFU_ORTHOLOGUE AFUA_2G00820)-RELATED"/>
    <property type="match status" value="1"/>
</dbReference>
<dbReference type="InterPro" id="IPR053140">
    <property type="entry name" value="GDSL_Rv0518-like"/>
</dbReference>
<dbReference type="Gene3D" id="3.40.50.1110">
    <property type="entry name" value="SGNH hydrolase"/>
    <property type="match status" value="1"/>
</dbReference>
<feature type="region of interest" description="Disordered" evidence="1">
    <location>
        <begin position="1"/>
        <end position="60"/>
    </location>
</feature>
<dbReference type="AlphaFoldDB" id="F8B6K4"/>
<evidence type="ECO:0000256" key="1">
    <source>
        <dbReference type="SAM" id="MobiDB-lite"/>
    </source>
</evidence>
<feature type="compositionally biased region" description="Basic and acidic residues" evidence="1">
    <location>
        <begin position="27"/>
        <end position="41"/>
    </location>
</feature>
<organism evidence="3 4">
    <name type="scientific">Candidatus Protofrankia datiscae</name>
    <dbReference type="NCBI Taxonomy" id="2716812"/>
    <lineage>
        <taxon>Bacteria</taxon>
        <taxon>Bacillati</taxon>
        <taxon>Actinomycetota</taxon>
        <taxon>Actinomycetes</taxon>
        <taxon>Frankiales</taxon>
        <taxon>Frankiaceae</taxon>
        <taxon>Protofrankia</taxon>
    </lineage>
</organism>
<feature type="domain" description="SGNH hydrolase-type esterase" evidence="2">
    <location>
        <begin position="95"/>
        <end position="271"/>
    </location>
</feature>
<gene>
    <name evidence="3" type="ordered locus">FsymDg_2886</name>
</gene>
<dbReference type="PANTHER" id="PTHR43784">
    <property type="entry name" value="GDSL-LIKE LIPASE/ACYLHYDROLASE, PUTATIVE (AFU_ORTHOLOGUE AFUA_2G00820)-RELATED"/>
    <property type="match status" value="1"/>
</dbReference>
<dbReference type="SUPFAM" id="SSF52266">
    <property type="entry name" value="SGNH hydrolase"/>
    <property type="match status" value="1"/>
</dbReference>